<dbReference type="InterPro" id="IPR036359">
    <property type="entry name" value="Thiol_cytolysin_sf"/>
</dbReference>
<keyword evidence="2" id="KW-1185">Reference proteome</keyword>
<protein>
    <submittedName>
        <fullName evidence="1">Uncharacterized protein</fullName>
    </submittedName>
</protein>
<dbReference type="RefSeq" id="WP_380868021.1">
    <property type="nucleotide sequence ID" value="NZ_JBHUMA010000004.1"/>
</dbReference>
<reference evidence="2" key="1">
    <citation type="journal article" date="2019" name="Int. J. Syst. Evol. Microbiol.">
        <title>The Global Catalogue of Microorganisms (GCM) 10K type strain sequencing project: providing services to taxonomists for standard genome sequencing and annotation.</title>
        <authorList>
            <consortium name="The Broad Institute Genomics Platform"/>
            <consortium name="The Broad Institute Genome Sequencing Center for Infectious Disease"/>
            <person name="Wu L."/>
            <person name="Ma J."/>
        </authorList>
    </citation>
    <scope>NUCLEOTIDE SEQUENCE [LARGE SCALE GENOMIC DNA]</scope>
    <source>
        <strain evidence="2">KCTC 42248</strain>
    </source>
</reference>
<name>A0ABW5NGI3_9SPHI</name>
<dbReference type="SUPFAM" id="SSF56978">
    <property type="entry name" value="Perfringolysin"/>
    <property type="match status" value="1"/>
</dbReference>
<gene>
    <name evidence="1" type="ORF">ACFSQ3_04810</name>
</gene>
<dbReference type="Proteomes" id="UP001597393">
    <property type="component" value="Unassembled WGS sequence"/>
</dbReference>
<evidence type="ECO:0000313" key="2">
    <source>
        <dbReference type="Proteomes" id="UP001597393"/>
    </source>
</evidence>
<evidence type="ECO:0000313" key="1">
    <source>
        <dbReference type="EMBL" id="MFD2598264.1"/>
    </source>
</evidence>
<sequence>MRKTSFNLVMDVPYSGKFKFNKDEREIENMESLIYVNTLSFGRRIFALVESELDVSIVRPAITKLAQQKDITEEDAAVIANCKFSIANLTGEELAVDSENPLKVAKDFVGQNITTQHYGVPIGFTASYIHNNGGFENQFD</sequence>
<organism evidence="1 2">
    <name type="scientific">Sphingobacterium corticis</name>
    <dbReference type="NCBI Taxonomy" id="1812823"/>
    <lineage>
        <taxon>Bacteria</taxon>
        <taxon>Pseudomonadati</taxon>
        <taxon>Bacteroidota</taxon>
        <taxon>Sphingobacteriia</taxon>
        <taxon>Sphingobacteriales</taxon>
        <taxon>Sphingobacteriaceae</taxon>
        <taxon>Sphingobacterium</taxon>
    </lineage>
</organism>
<proteinExistence type="predicted"/>
<dbReference type="EMBL" id="JBHUMA010000004">
    <property type="protein sequence ID" value="MFD2598264.1"/>
    <property type="molecule type" value="Genomic_DNA"/>
</dbReference>
<accession>A0ABW5NGI3</accession>
<comment type="caution">
    <text evidence="1">The sequence shown here is derived from an EMBL/GenBank/DDBJ whole genome shotgun (WGS) entry which is preliminary data.</text>
</comment>